<protein>
    <recommendedName>
        <fullName evidence="3">Tetratricopeptide repeat protein</fullName>
    </recommendedName>
</protein>
<evidence type="ECO:0000313" key="1">
    <source>
        <dbReference type="EMBL" id="NMO98011.1"/>
    </source>
</evidence>
<dbReference type="InterPro" id="IPR011990">
    <property type="entry name" value="TPR-like_helical_dom_sf"/>
</dbReference>
<reference evidence="1 2" key="1">
    <citation type="submission" date="2020-04" db="EMBL/GenBank/DDBJ databases">
        <title>Paenibacillus algicola sp. nov., a novel marine bacterium producing alginate lyase.</title>
        <authorList>
            <person name="Huang H."/>
        </authorList>
    </citation>
    <scope>NUCLEOTIDE SEQUENCE [LARGE SCALE GENOMIC DNA]</scope>
    <source>
        <strain evidence="1 2">L7-75</strain>
    </source>
</reference>
<dbReference type="AlphaFoldDB" id="A0A848MCV4"/>
<evidence type="ECO:0008006" key="3">
    <source>
        <dbReference type="Google" id="ProtNLM"/>
    </source>
</evidence>
<gene>
    <name evidence="1" type="ORF">HII30_19860</name>
</gene>
<keyword evidence="2" id="KW-1185">Reference proteome</keyword>
<accession>A0A848MCV4</accession>
<evidence type="ECO:0000313" key="2">
    <source>
        <dbReference type="Proteomes" id="UP000565468"/>
    </source>
</evidence>
<comment type="caution">
    <text evidence="1">The sequence shown here is derived from an EMBL/GenBank/DDBJ whole genome shotgun (WGS) entry which is preliminary data.</text>
</comment>
<organism evidence="1 2">
    <name type="scientific">Paenibacillus lemnae</name>
    <dbReference type="NCBI Taxonomy" id="1330551"/>
    <lineage>
        <taxon>Bacteria</taxon>
        <taxon>Bacillati</taxon>
        <taxon>Bacillota</taxon>
        <taxon>Bacilli</taxon>
        <taxon>Bacillales</taxon>
        <taxon>Paenibacillaceae</taxon>
        <taxon>Paenibacillus</taxon>
    </lineage>
</organism>
<dbReference type="RefSeq" id="WP_169506782.1">
    <property type="nucleotide sequence ID" value="NZ_JABBPN010000027.1"/>
</dbReference>
<sequence length="209" mass="23738">MFQHVFDEMNNMLDDIVKHYPSAQGSQKQALVHNWNLLKKMSEGIIDEWLRFEERMAIFRENAASPPVFPPTESPELQLDSFIRGQGYYKLLMFKPAIAQFTAAAAVYPESLLIRLYMAMSHLHLGDTGEASKYLISILPMADDKKLKAMIYNAMGCIQVLKGVTEKASEFFTLAIQSDPTFPDPLINLEVCHKKRGELQYGSPLISMM</sequence>
<proteinExistence type="predicted"/>
<dbReference type="SUPFAM" id="SSF48452">
    <property type="entry name" value="TPR-like"/>
    <property type="match status" value="1"/>
</dbReference>
<dbReference type="EMBL" id="JABBPN010000027">
    <property type="protein sequence ID" value="NMO98011.1"/>
    <property type="molecule type" value="Genomic_DNA"/>
</dbReference>
<name>A0A848MCV4_PAELE</name>
<dbReference type="Proteomes" id="UP000565468">
    <property type="component" value="Unassembled WGS sequence"/>
</dbReference>
<dbReference type="Gene3D" id="1.25.40.10">
    <property type="entry name" value="Tetratricopeptide repeat domain"/>
    <property type="match status" value="1"/>
</dbReference>